<evidence type="ECO:0000313" key="1">
    <source>
        <dbReference type="EMBL" id="JAD58376.1"/>
    </source>
</evidence>
<protein>
    <submittedName>
        <fullName evidence="1">Uncharacterized protein</fullName>
    </submittedName>
</protein>
<reference evidence="1" key="1">
    <citation type="submission" date="2014-09" db="EMBL/GenBank/DDBJ databases">
        <authorList>
            <person name="Magalhaes I.L.F."/>
            <person name="Oliveira U."/>
            <person name="Santos F.R."/>
            <person name="Vidigal T.H.D.A."/>
            <person name="Brescovit A.D."/>
            <person name="Santos A.J."/>
        </authorList>
    </citation>
    <scope>NUCLEOTIDE SEQUENCE</scope>
    <source>
        <tissue evidence="1">Shoot tissue taken approximately 20 cm above the soil surface</tissue>
    </source>
</reference>
<organism evidence="1">
    <name type="scientific">Arundo donax</name>
    <name type="common">Giant reed</name>
    <name type="synonym">Donax arundinaceus</name>
    <dbReference type="NCBI Taxonomy" id="35708"/>
    <lineage>
        <taxon>Eukaryota</taxon>
        <taxon>Viridiplantae</taxon>
        <taxon>Streptophyta</taxon>
        <taxon>Embryophyta</taxon>
        <taxon>Tracheophyta</taxon>
        <taxon>Spermatophyta</taxon>
        <taxon>Magnoliopsida</taxon>
        <taxon>Liliopsida</taxon>
        <taxon>Poales</taxon>
        <taxon>Poaceae</taxon>
        <taxon>PACMAD clade</taxon>
        <taxon>Arundinoideae</taxon>
        <taxon>Arundineae</taxon>
        <taxon>Arundo</taxon>
    </lineage>
</organism>
<dbReference type="AlphaFoldDB" id="A0A0A9B4Q9"/>
<dbReference type="EMBL" id="GBRH01239519">
    <property type="protein sequence ID" value="JAD58376.1"/>
    <property type="molecule type" value="Transcribed_RNA"/>
</dbReference>
<name>A0A0A9B4Q9_ARUDO</name>
<proteinExistence type="predicted"/>
<accession>A0A0A9B4Q9</accession>
<reference evidence="1" key="2">
    <citation type="journal article" date="2015" name="Data Brief">
        <title>Shoot transcriptome of the giant reed, Arundo donax.</title>
        <authorList>
            <person name="Barrero R.A."/>
            <person name="Guerrero F.D."/>
            <person name="Moolhuijzen P."/>
            <person name="Goolsby J.A."/>
            <person name="Tidwell J."/>
            <person name="Bellgard S.E."/>
            <person name="Bellgard M.I."/>
        </authorList>
    </citation>
    <scope>NUCLEOTIDE SEQUENCE</scope>
    <source>
        <tissue evidence="1">Shoot tissue taken approximately 20 cm above the soil surface</tissue>
    </source>
</reference>
<sequence length="26" mass="3024">MWATLLTVTCKSFCMDMLLEIRKMAS</sequence>